<evidence type="ECO:0000313" key="4">
    <source>
        <dbReference type="Proteomes" id="UP000536909"/>
    </source>
</evidence>
<dbReference type="Pfam" id="PF13692">
    <property type="entry name" value="Glyco_trans_1_4"/>
    <property type="match status" value="1"/>
</dbReference>
<evidence type="ECO:0000313" key="2">
    <source>
        <dbReference type="EMBL" id="TLK23045.1"/>
    </source>
</evidence>
<reference evidence="2 3" key="1">
    <citation type="submission" date="2019-04" db="EMBL/GenBank/DDBJ databases">
        <title>Deinococcus metalilatus MA1002 mutant No.5.</title>
        <authorList>
            <person name="Park W."/>
            <person name="Park C."/>
        </authorList>
    </citation>
    <scope>NUCLEOTIDE SEQUENCE [LARGE SCALE GENOMIC DNA]</scope>
    <source>
        <strain evidence="2 3">MA1002-m5</strain>
    </source>
</reference>
<evidence type="ECO:0000313" key="1">
    <source>
        <dbReference type="EMBL" id="MBB5297038.1"/>
    </source>
</evidence>
<dbReference type="SUPFAM" id="SSF53756">
    <property type="entry name" value="UDP-Glycosyltransferase/glycogen phosphorylase"/>
    <property type="match status" value="1"/>
</dbReference>
<accession>A0AAJ5F0Q3</accession>
<dbReference type="EMBL" id="JACHFV010000016">
    <property type="protein sequence ID" value="MBB5297038.1"/>
    <property type="molecule type" value="Genomic_DNA"/>
</dbReference>
<dbReference type="AlphaFoldDB" id="A0AAJ5F0Q3"/>
<dbReference type="CDD" id="cd03801">
    <property type="entry name" value="GT4_PimA-like"/>
    <property type="match status" value="1"/>
</dbReference>
<keyword evidence="4" id="KW-1185">Reference proteome</keyword>
<dbReference type="GO" id="GO:0016757">
    <property type="term" value="F:glycosyltransferase activity"/>
    <property type="evidence" value="ECO:0007669"/>
    <property type="project" value="TreeGrafter"/>
</dbReference>
<dbReference type="EMBL" id="VBRC01000014">
    <property type="protein sequence ID" value="TLK23045.1"/>
    <property type="molecule type" value="Genomic_DNA"/>
</dbReference>
<gene>
    <name evidence="2" type="ORF">FCS05_16875</name>
    <name evidence="1" type="ORF">HNQ10_003898</name>
</gene>
<dbReference type="InterPro" id="IPR050194">
    <property type="entry name" value="Glycosyltransferase_grp1"/>
</dbReference>
<sequence>MITIGLEYRFLRDTTGRVWAKTQCDEAFWRKYTEVLGNINIVARIREVSEKPEDYLRSDGPGIDFKGIRDYHGPASFLRYIFPVIGDIVSYTKDSSLLILRTPGLIENVMYLVARARHIPFAVEVVGDPQEVFANNGAGGRVAPLYELFFTSMQRWMCRDAEVVSYVTGETLQKKYPNSAGREHAVSDVYLPDEAFLPEPRHFKKLPSPLSMVMVGSLEVPYKGVDVALRALSKIKNYVNATLTIVGDGVLRLELEAMAHSLGLQQQVRFLGALPAGEAVRKELRQADLFLMPSRTEGMPRALLEAMALGLPALASRVGGIPEVLGEDYLFTSEQPDELAALLMLLTPEKLGKMSSENLQTARKYHLSNTTRAHREFLREVKALMAENK</sequence>
<proteinExistence type="predicted"/>
<dbReference type="PANTHER" id="PTHR45947:SF3">
    <property type="entry name" value="SULFOQUINOVOSYL TRANSFERASE SQD2"/>
    <property type="match status" value="1"/>
</dbReference>
<dbReference type="RefSeq" id="WP_129118042.1">
    <property type="nucleotide sequence ID" value="NZ_BSUI01000014.1"/>
</dbReference>
<protein>
    <submittedName>
        <fullName evidence="2">Glycosyltransferase family 4 protein</fullName>
    </submittedName>
    <submittedName>
        <fullName evidence="1">Glycosyltransferase involved in cell wall biosynthesis</fullName>
    </submittedName>
</protein>
<organism evidence="2 3">
    <name type="scientific">Deinococcus metallilatus</name>
    <dbReference type="NCBI Taxonomy" id="1211322"/>
    <lineage>
        <taxon>Bacteria</taxon>
        <taxon>Thermotogati</taxon>
        <taxon>Deinococcota</taxon>
        <taxon>Deinococci</taxon>
        <taxon>Deinococcales</taxon>
        <taxon>Deinococcaceae</taxon>
        <taxon>Deinococcus</taxon>
    </lineage>
</organism>
<dbReference type="Gene3D" id="3.40.50.2000">
    <property type="entry name" value="Glycogen Phosphorylase B"/>
    <property type="match status" value="2"/>
</dbReference>
<reference evidence="1 4" key="2">
    <citation type="submission" date="2020-08" db="EMBL/GenBank/DDBJ databases">
        <title>Genomic Encyclopedia of Type Strains, Phase IV (KMG-IV): sequencing the most valuable type-strain genomes for metagenomic binning, comparative biology and taxonomic classification.</title>
        <authorList>
            <person name="Goeker M."/>
        </authorList>
    </citation>
    <scope>NUCLEOTIDE SEQUENCE [LARGE SCALE GENOMIC DNA]</scope>
    <source>
        <strain evidence="1 4">DSM 105434</strain>
    </source>
</reference>
<dbReference type="Proteomes" id="UP000536909">
    <property type="component" value="Unassembled WGS sequence"/>
</dbReference>
<evidence type="ECO:0000313" key="3">
    <source>
        <dbReference type="Proteomes" id="UP000308000"/>
    </source>
</evidence>
<dbReference type="Proteomes" id="UP000308000">
    <property type="component" value="Unassembled WGS sequence"/>
</dbReference>
<name>A0AAJ5F0Q3_9DEIO</name>
<comment type="caution">
    <text evidence="2">The sequence shown here is derived from an EMBL/GenBank/DDBJ whole genome shotgun (WGS) entry which is preliminary data.</text>
</comment>
<dbReference type="PANTHER" id="PTHR45947">
    <property type="entry name" value="SULFOQUINOVOSYL TRANSFERASE SQD2"/>
    <property type="match status" value="1"/>
</dbReference>